<dbReference type="EMBL" id="MW429508">
    <property type="protein sequence ID" value="QWW93000.1"/>
    <property type="molecule type" value="Genomic_DNA"/>
</dbReference>
<protein>
    <submittedName>
        <fullName evidence="1">Ycf1</fullName>
    </submittedName>
</protein>
<gene>
    <name evidence="1" type="primary">ycf1-2</name>
</gene>
<geneLocation type="chloroplast" evidence="1"/>
<sequence>MILISQAYVLRKIWGIKTNNKSYFKFLSKSWTFHLFIKNNFKIFLQEQGLLSYAELSNFTEGNWNEWIKQFNRYNLSPKIWYSIAPKKWRFRVSEHWKKNKVFNLNIEDEKTQILLEKIDKSSLFQVKFSVEGTKKSNKVLKKNILTYKFFDSNKNSITDNFFPLNGKFKHNNIIISKIQKYPFFFDKNRIFTDFSRSKKNIFFKYNLLLWFVPEFVEQRNKYKYKKLLDLNTFVGRHKNLEILRNKELLREREVNQSIRQWRWKSRNYEKKFRKLGSMASLMTFMQNQETMISLSGKMRKDLDLFRLFFRRNNNFNQLAINSEHRLPRLLDDQILIYKLINTSLNFKQRLKKISNLGDIEAYSFNMNIPKDHGKDIVFLNLSNLEDILLSKCRRKLRILNSLALQQKKNIDSTENILKKSRERKQKVMIDRNKMIKRFIWSSYRFEDLACMNRFWFSTMNGSRFSMLRFRMYPTI</sequence>
<dbReference type="AlphaFoldDB" id="A0A8F2XVE3"/>
<organism evidence="1">
    <name type="scientific">Delavayella serrata</name>
    <dbReference type="NCBI Taxonomy" id="264774"/>
    <lineage>
        <taxon>Eukaryota</taxon>
        <taxon>Viridiplantae</taxon>
        <taxon>Streptophyta</taxon>
        <taxon>Embryophyta</taxon>
        <taxon>Marchantiophyta</taxon>
        <taxon>Jungermanniopsida</taxon>
        <taxon>Jungermanniidae</taxon>
        <taxon>Jungermanniales</taxon>
        <taxon>Jungermanniineae</taxon>
        <taxon>Jungermanniaceae</taxon>
        <taxon>Delavayella</taxon>
    </lineage>
</organism>
<evidence type="ECO:0000313" key="1">
    <source>
        <dbReference type="EMBL" id="QWW93000.1"/>
    </source>
</evidence>
<name>A0A8F2XVE3_9MARC</name>
<proteinExistence type="predicted"/>
<accession>A0A8F2XVE3</accession>
<keyword evidence="1" id="KW-0934">Plastid</keyword>
<keyword evidence="1" id="KW-0150">Chloroplast</keyword>
<reference evidence="1" key="1">
    <citation type="journal article" date="2021" name="ACS Synth. Biol.">
        <title>Construction of DNA Tools for Hyperexpression in Marchantia Chloroplasts.</title>
        <authorList>
            <person name="Frangedakis E."/>
            <person name="Guzman-Chavez F."/>
            <person name="Rebmann M."/>
            <person name="Markel K."/>
            <person name="Yu Y."/>
            <person name="Perraki A."/>
            <person name="Tse S.W."/>
            <person name="Liu Y."/>
            <person name="Rever J."/>
            <person name="Sauret-Gueto S."/>
            <person name="Goffinet B."/>
            <person name="Schneider H."/>
            <person name="Haseloff J."/>
        </authorList>
    </citation>
    <scope>NUCLEOTIDE SEQUENCE</scope>
</reference>